<dbReference type="HOGENOM" id="CLU_024804_1_1_1"/>
<dbReference type="AlphaFoldDB" id="A0A067MK46"/>
<dbReference type="InParanoid" id="A0A067MK46"/>
<accession>A0A067MK46</accession>
<evidence type="ECO:0000313" key="2">
    <source>
        <dbReference type="Proteomes" id="UP000027195"/>
    </source>
</evidence>
<reference evidence="2" key="1">
    <citation type="journal article" date="2014" name="Proc. Natl. Acad. Sci. U.S.A.">
        <title>Extensive sampling of basidiomycete genomes demonstrates inadequacy of the white-rot/brown-rot paradigm for wood decay fungi.</title>
        <authorList>
            <person name="Riley R."/>
            <person name="Salamov A.A."/>
            <person name="Brown D.W."/>
            <person name="Nagy L.G."/>
            <person name="Floudas D."/>
            <person name="Held B.W."/>
            <person name="Levasseur A."/>
            <person name="Lombard V."/>
            <person name="Morin E."/>
            <person name="Otillar R."/>
            <person name="Lindquist E.A."/>
            <person name="Sun H."/>
            <person name="LaButti K.M."/>
            <person name="Schmutz J."/>
            <person name="Jabbour D."/>
            <person name="Luo H."/>
            <person name="Baker S.E."/>
            <person name="Pisabarro A.G."/>
            <person name="Walton J.D."/>
            <person name="Blanchette R.A."/>
            <person name="Henrissat B."/>
            <person name="Martin F."/>
            <person name="Cullen D."/>
            <person name="Hibbett D.S."/>
            <person name="Grigoriev I.V."/>
        </authorList>
    </citation>
    <scope>NUCLEOTIDE SEQUENCE [LARGE SCALE GENOMIC DNA]</scope>
    <source>
        <strain evidence="2">FD-172 SS1</strain>
    </source>
</reference>
<keyword evidence="2" id="KW-1185">Reference proteome</keyword>
<sequence>MPVHFFRVLGHRLYEAKKVAWGPIYVPFGSDSLLTVISELSPSPFERASYYNGVTGDDDHPLLLYRSDYGTTPFNKPTGRFTSLPVKSIHGVFDTPLNRDNVWIPLGLQIVQIIKARKVNLTSVDPARFYTHPADEAGKGSLGPVVIWVGVKPGTTSSETAHEVSLEILGLLKDEGIEGVVIESDATQHVRRFLTPLHGVSLAAEDTEREDAQGMLTLWFHENRDKDGNRSNKVFGVTSCHVLRRNPTVDYEHRGGAPMCFVRICGGRRFDRGLDETTDEIANRAMAADVLTREIAALQSPEPTEEDVKEIEVKQWYLDRETKAVNDLPDFHLNATRNWSHISRHRNIGYTQYAPAITVDEGGRNVVFLGTKYALQQLNKMSYPIGGGPTTFKFPEEGKLQVEGWSTLDELAVPEDIDSEHQRFVMVAKDGNTTDLTVGRYAGLVSFTENDVGVTSIEIGVYNSGRKTAEVLSGKGDSGALVWHMKNDKAFIVGQFHSGQNKGGSTANHATYCTPGEKLLANIKAKFPHADFFRTSW</sequence>
<dbReference type="Proteomes" id="UP000027195">
    <property type="component" value="Unassembled WGS sequence"/>
</dbReference>
<evidence type="ECO:0000313" key="1">
    <source>
        <dbReference type="EMBL" id="KDQ12242.1"/>
    </source>
</evidence>
<gene>
    <name evidence="1" type="ORF">BOTBODRAFT_146737</name>
</gene>
<organism evidence="1 2">
    <name type="scientific">Botryobasidium botryosum (strain FD-172 SS1)</name>
    <dbReference type="NCBI Taxonomy" id="930990"/>
    <lineage>
        <taxon>Eukaryota</taxon>
        <taxon>Fungi</taxon>
        <taxon>Dikarya</taxon>
        <taxon>Basidiomycota</taxon>
        <taxon>Agaricomycotina</taxon>
        <taxon>Agaricomycetes</taxon>
        <taxon>Cantharellales</taxon>
        <taxon>Botryobasidiaceae</taxon>
        <taxon>Botryobasidium</taxon>
    </lineage>
</organism>
<name>A0A067MK46_BOTB1</name>
<protein>
    <submittedName>
        <fullName evidence="1">Uncharacterized protein</fullName>
    </submittedName>
</protein>
<dbReference type="EMBL" id="KL198051">
    <property type="protein sequence ID" value="KDQ12242.1"/>
    <property type="molecule type" value="Genomic_DNA"/>
</dbReference>
<dbReference type="OrthoDB" id="5424209at2759"/>
<proteinExistence type="predicted"/>